<organism evidence="6 7">
    <name type="scientific">Thalassotalea agarivorans</name>
    <name type="common">Thalassomonas agarivorans</name>
    <dbReference type="NCBI Taxonomy" id="349064"/>
    <lineage>
        <taxon>Bacteria</taxon>
        <taxon>Pseudomonadati</taxon>
        <taxon>Pseudomonadota</taxon>
        <taxon>Gammaproteobacteria</taxon>
        <taxon>Alteromonadales</taxon>
        <taxon>Colwelliaceae</taxon>
        <taxon>Thalassotalea</taxon>
    </lineage>
</organism>
<dbReference type="EMBL" id="FOHK01000001">
    <property type="protein sequence ID" value="SES63549.1"/>
    <property type="molecule type" value="Genomic_DNA"/>
</dbReference>
<evidence type="ECO:0000256" key="3">
    <source>
        <dbReference type="ARBA" id="ARBA00023163"/>
    </source>
</evidence>
<keyword evidence="2 4" id="KW-0238">DNA-binding</keyword>
<name>A0A1H9Y4E0_THASX</name>
<proteinExistence type="predicted"/>
<keyword evidence="3" id="KW-0804">Transcription</keyword>
<evidence type="ECO:0000256" key="2">
    <source>
        <dbReference type="ARBA" id="ARBA00023125"/>
    </source>
</evidence>
<dbReference type="Proteomes" id="UP000199308">
    <property type="component" value="Unassembled WGS sequence"/>
</dbReference>
<dbReference type="PRINTS" id="PR00455">
    <property type="entry name" value="HTHTETR"/>
</dbReference>
<dbReference type="OrthoDB" id="5918833at2"/>
<dbReference type="InterPro" id="IPR001647">
    <property type="entry name" value="HTH_TetR"/>
</dbReference>
<evidence type="ECO:0000256" key="4">
    <source>
        <dbReference type="PROSITE-ProRule" id="PRU00335"/>
    </source>
</evidence>
<evidence type="ECO:0000256" key="1">
    <source>
        <dbReference type="ARBA" id="ARBA00023015"/>
    </source>
</evidence>
<keyword evidence="7" id="KW-1185">Reference proteome</keyword>
<reference evidence="6 7" key="1">
    <citation type="submission" date="2016-10" db="EMBL/GenBank/DDBJ databases">
        <authorList>
            <person name="de Groot N.N."/>
        </authorList>
    </citation>
    <scope>NUCLEOTIDE SEQUENCE [LARGE SCALE GENOMIC DNA]</scope>
    <source>
        <strain evidence="6 7">DSM 19706</strain>
    </source>
</reference>
<accession>A0A1H9Y4E0</accession>
<evidence type="ECO:0000259" key="5">
    <source>
        <dbReference type="PROSITE" id="PS50977"/>
    </source>
</evidence>
<keyword evidence="1" id="KW-0805">Transcription regulation</keyword>
<dbReference type="Gene3D" id="1.10.357.10">
    <property type="entry name" value="Tetracycline Repressor, domain 2"/>
    <property type="match status" value="1"/>
</dbReference>
<dbReference type="PROSITE" id="PS01081">
    <property type="entry name" value="HTH_TETR_1"/>
    <property type="match status" value="1"/>
</dbReference>
<dbReference type="InterPro" id="IPR009057">
    <property type="entry name" value="Homeodomain-like_sf"/>
</dbReference>
<sequence>MSPAPKYSHQQQEQIVLKAAETIIEQTSLLDFTMSAIAKEAGISMGSVYKHVQSKEDVLIALATRMFKQRQSVFAVINEMALTTPQKMIALSLLDFSKVAIYSFEPELENFVNSKAVLKRSSNYWAEQMISANKVCEATFVNMLNSAVESGELDADNKLCEQLNLACWSIAVGYFSTVQVHLTWYQERETGVPTKQKPLSADDTYIQAMTRLLNSYPFNKPLDDQSIAAVCDALSGLGYR</sequence>
<dbReference type="SUPFAM" id="SSF46689">
    <property type="entry name" value="Homeodomain-like"/>
    <property type="match status" value="1"/>
</dbReference>
<dbReference type="GO" id="GO:0000976">
    <property type="term" value="F:transcription cis-regulatory region binding"/>
    <property type="evidence" value="ECO:0007669"/>
    <property type="project" value="TreeGrafter"/>
</dbReference>
<evidence type="ECO:0000313" key="6">
    <source>
        <dbReference type="EMBL" id="SES63549.1"/>
    </source>
</evidence>
<dbReference type="InterPro" id="IPR023772">
    <property type="entry name" value="DNA-bd_HTH_TetR-type_CS"/>
</dbReference>
<dbReference type="PANTHER" id="PTHR30055">
    <property type="entry name" value="HTH-TYPE TRANSCRIPTIONAL REGULATOR RUTR"/>
    <property type="match status" value="1"/>
</dbReference>
<dbReference type="AlphaFoldDB" id="A0A1H9Y4E0"/>
<dbReference type="RefSeq" id="WP_093326691.1">
    <property type="nucleotide sequence ID" value="NZ_AP027363.1"/>
</dbReference>
<dbReference type="Pfam" id="PF00440">
    <property type="entry name" value="TetR_N"/>
    <property type="match status" value="1"/>
</dbReference>
<dbReference type="PANTHER" id="PTHR30055:SF234">
    <property type="entry name" value="HTH-TYPE TRANSCRIPTIONAL REGULATOR BETI"/>
    <property type="match status" value="1"/>
</dbReference>
<feature type="DNA-binding region" description="H-T-H motif" evidence="4">
    <location>
        <begin position="33"/>
        <end position="52"/>
    </location>
</feature>
<gene>
    <name evidence="6" type="ORF">SAMN05660429_00062</name>
</gene>
<dbReference type="STRING" id="349064.SAMN05660429_00062"/>
<evidence type="ECO:0000313" key="7">
    <source>
        <dbReference type="Proteomes" id="UP000199308"/>
    </source>
</evidence>
<dbReference type="PROSITE" id="PS50977">
    <property type="entry name" value="HTH_TETR_2"/>
    <property type="match status" value="1"/>
</dbReference>
<protein>
    <submittedName>
        <fullName evidence="6">Transcriptional regulator, TetR family</fullName>
    </submittedName>
</protein>
<dbReference type="GO" id="GO:0003700">
    <property type="term" value="F:DNA-binding transcription factor activity"/>
    <property type="evidence" value="ECO:0007669"/>
    <property type="project" value="TreeGrafter"/>
</dbReference>
<feature type="domain" description="HTH tetR-type" evidence="5">
    <location>
        <begin position="10"/>
        <end position="70"/>
    </location>
</feature>
<dbReference type="InterPro" id="IPR050109">
    <property type="entry name" value="HTH-type_TetR-like_transc_reg"/>
</dbReference>